<keyword evidence="3" id="KW-1185">Reference proteome</keyword>
<dbReference type="PATRIC" id="fig|1276227.3.peg.930"/>
<protein>
    <submittedName>
        <fullName evidence="2">Uncharacterized protein</fullName>
    </submittedName>
</protein>
<accession>R4U2B3</accession>
<gene>
    <name evidence="2" type="ORF">SCHRY_v1c09240</name>
</gene>
<dbReference type="KEGG" id="scr:SCHRY_v1c09240"/>
<feature type="coiled-coil region" evidence="1">
    <location>
        <begin position="195"/>
        <end position="236"/>
    </location>
</feature>
<dbReference type="OrthoDB" id="9821059at2"/>
<keyword evidence="1" id="KW-0175">Coiled coil</keyword>
<reference evidence="2 3" key="1">
    <citation type="journal article" date="2013" name="Genome Biol. Evol.">
        <title>Complete genomes of two dipteran-associated spiroplasmas provided insights into the origin, dynamics, and impacts of viral invasion in spiroplasma.</title>
        <authorList>
            <person name="Ku C."/>
            <person name="Lo W.S."/>
            <person name="Chen L.L."/>
            <person name="Kuo C.H."/>
        </authorList>
    </citation>
    <scope>NUCLEOTIDE SEQUENCE [LARGE SCALE GENOMIC DNA]</scope>
    <source>
        <strain evidence="2 3">DF-1</strain>
    </source>
</reference>
<sequence>MKIRTWKVYEVQNPGDLDQFGVQKRRAFIALGRGSNPYQTYGILTTTSYKTNEITNQLVIKDLLNNKKENKLLPNNLVRIFNSNLVAPYYQTIKGKKIFIDINAENRKKIIEHFNLQEYRTVREFKFHSLDQDEKIDYFYQANTLLKGINKNLDQAYDATGNLIDELANKHVSGEKGVVLDIETYAHLNKGYEDAQWLKTELSKAHQKINLLEKENEQLKYENDNLKNNQIKQKEEDYEMEI</sequence>
<organism evidence="2 3">
    <name type="scientific">Spiroplasma chrysopicola DF-1</name>
    <dbReference type="NCBI Taxonomy" id="1276227"/>
    <lineage>
        <taxon>Bacteria</taxon>
        <taxon>Bacillati</taxon>
        <taxon>Mycoplasmatota</taxon>
        <taxon>Mollicutes</taxon>
        <taxon>Entomoplasmatales</taxon>
        <taxon>Spiroplasmataceae</taxon>
        <taxon>Spiroplasma</taxon>
    </lineage>
</organism>
<proteinExistence type="predicted"/>
<name>R4U2B3_9MOLU</name>
<dbReference type="EMBL" id="CP005077">
    <property type="protein sequence ID" value="AGM25497.1"/>
    <property type="molecule type" value="Genomic_DNA"/>
</dbReference>
<evidence type="ECO:0000256" key="1">
    <source>
        <dbReference type="SAM" id="Coils"/>
    </source>
</evidence>
<dbReference type="AlphaFoldDB" id="R4U2B3"/>
<evidence type="ECO:0000313" key="2">
    <source>
        <dbReference type="EMBL" id="AGM25497.1"/>
    </source>
</evidence>
<dbReference type="Proteomes" id="UP000013964">
    <property type="component" value="Chromosome"/>
</dbReference>
<dbReference type="HOGENOM" id="CLU_1146626_0_0_14"/>
<evidence type="ECO:0000313" key="3">
    <source>
        <dbReference type="Proteomes" id="UP000013964"/>
    </source>
</evidence>
<dbReference type="RefSeq" id="WP_016339318.1">
    <property type="nucleotide sequence ID" value="NC_021280.1"/>
</dbReference>
<dbReference type="STRING" id="1276227.SCHRY_v1c09240"/>